<protein>
    <submittedName>
        <fullName evidence="2">Uncharacterized protein</fullName>
    </submittedName>
</protein>
<evidence type="ECO:0000256" key="1">
    <source>
        <dbReference type="SAM" id="MobiDB-lite"/>
    </source>
</evidence>
<sequence>MAISLAESIIIHNSMTAPEADTEGALSDTGSIIRYKINLIEQQHEEEIAPLLKIKRGEKATVPPERCPNRSSLLSVDIGKTADSLGNSGDETHASRASHSGAGKKTKKGRKKLGKKATQSRNIENILKKGSERFFALSQPEELTPSTHEGAKGHVLSRNSCRQSKLSPTNQQSPRTMSKPGMTNRVPCPKEAGL</sequence>
<evidence type="ECO:0000313" key="2">
    <source>
        <dbReference type="EMBL" id="RPA93376.1"/>
    </source>
</evidence>
<name>A0A3N4J5D7_9PEZI</name>
<dbReference type="EMBL" id="ML120454">
    <property type="protein sequence ID" value="RPA93376.1"/>
    <property type="molecule type" value="Genomic_DNA"/>
</dbReference>
<feature type="region of interest" description="Disordered" evidence="1">
    <location>
        <begin position="139"/>
        <end position="194"/>
    </location>
</feature>
<dbReference type="Proteomes" id="UP000276215">
    <property type="component" value="Unassembled WGS sequence"/>
</dbReference>
<gene>
    <name evidence="2" type="ORF">L873DRAFT_67464</name>
</gene>
<accession>A0A3N4J5D7</accession>
<evidence type="ECO:0000313" key="3">
    <source>
        <dbReference type="Proteomes" id="UP000276215"/>
    </source>
</evidence>
<feature type="region of interest" description="Disordered" evidence="1">
    <location>
        <begin position="84"/>
        <end position="126"/>
    </location>
</feature>
<reference evidence="2 3" key="1">
    <citation type="journal article" date="2018" name="Nat. Ecol. Evol.">
        <title>Pezizomycetes genomes reveal the molecular basis of ectomycorrhizal truffle lifestyle.</title>
        <authorList>
            <person name="Murat C."/>
            <person name="Payen T."/>
            <person name="Noel B."/>
            <person name="Kuo A."/>
            <person name="Morin E."/>
            <person name="Chen J."/>
            <person name="Kohler A."/>
            <person name="Krizsan K."/>
            <person name="Balestrini R."/>
            <person name="Da Silva C."/>
            <person name="Montanini B."/>
            <person name="Hainaut M."/>
            <person name="Levati E."/>
            <person name="Barry K.W."/>
            <person name="Belfiori B."/>
            <person name="Cichocki N."/>
            <person name="Clum A."/>
            <person name="Dockter R.B."/>
            <person name="Fauchery L."/>
            <person name="Guy J."/>
            <person name="Iotti M."/>
            <person name="Le Tacon F."/>
            <person name="Lindquist E.A."/>
            <person name="Lipzen A."/>
            <person name="Malagnac F."/>
            <person name="Mello A."/>
            <person name="Molinier V."/>
            <person name="Miyauchi S."/>
            <person name="Poulain J."/>
            <person name="Riccioni C."/>
            <person name="Rubini A."/>
            <person name="Sitrit Y."/>
            <person name="Splivallo R."/>
            <person name="Traeger S."/>
            <person name="Wang M."/>
            <person name="Zifcakova L."/>
            <person name="Wipf D."/>
            <person name="Zambonelli A."/>
            <person name="Paolocci F."/>
            <person name="Nowrousian M."/>
            <person name="Ottonello S."/>
            <person name="Baldrian P."/>
            <person name="Spatafora J.W."/>
            <person name="Henrissat B."/>
            <person name="Nagy L.G."/>
            <person name="Aury J.M."/>
            <person name="Wincker P."/>
            <person name="Grigoriev I.V."/>
            <person name="Bonfante P."/>
            <person name="Martin F.M."/>
        </authorList>
    </citation>
    <scope>NUCLEOTIDE SEQUENCE [LARGE SCALE GENOMIC DNA]</scope>
    <source>
        <strain evidence="2 3">120613-1</strain>
    </source>
</reference>
<dbReference type="AlphaFoldDB" id="A0A3N4J5D7"/>
<organism evidence="2 3">
    <name type="scientific">Choiromyces venosus 120613-1</name>
    <dbReference type="NCBI Taxonomy" id="1336337"/>
    <lineage>
        <taxon>Eukaryota</taxon>
        <taxon>Fungi</taxon>
        <taxon>Dikarya</taxon>
        <taxon>Ascomycota</taxon>
        <taxon>Pezizomycotina</taxon>
        <taxon>Pezizomycetes</taxon>
        <taxon>Pezizales</taxon>
        <taxon>Tuberaceae</taxon>
        <taxon>Choiromyces</taxon>
    </lineage>
</organism>
<proteinExistence type="predicted"/>
<feature type="compositionally biased region" description="Basic residues" evidence="1">
    <location>
        <begin position="102"/>
        <end position="115"/>
    </location>
</feature>
<feature type="compositionally biased region" description="Polar residues" evidence="1">
    <location>
        <begin position="157"/>
        <end position="176"/>
    </location>
</feature>
<dbReference type="STRING" id="1336337.A0A3N4J5D7"/>
<keyword evidence="3" id="KW-1185">Reference proteome</keyword>